<keyword evidence="3" id="KW-1185">Reference proteome</keyword>
<dbReference type="RefSeq" id="WP_102754597.1">
    <property type="nucleotide sequence ID" value="NZ_CP025791.1"/>
</dbReference>
<dbReference type="GO" id="GO:0016987">
    <property type="term" value="F:sigma factor activity"/>
    <property type="evidence" value="ECO:0007669"/>
    <property type="project" value="InterPro"/>
</dbReference>
<dbReference type="PANTHER" id="PTHR30173:SF36">
    <property type="entry name" value="ECF RNA POLYMERASE SIGMA FACTOR SIGJ"/>
    <property type="match status" value="1"/>
</dbReference>
<dbReference type="Gene3D" id="1.10.10.10">
    <property type="entry name" value="Winged helix-like DNA-binding domain superfamily/Winged helix DNA-binding domain"/>
    <property type="match status" value="1"/>
</dbReference>
<dbReference type="EMBL" id="CP025791">
    <property type="protein sequence ID" value="AUP77938.1"/>
    <property type="molecule type" value="Genomic_DNA"/>
</dbReference>
<name>A0A2K9PM73_9FLAO</name>
<dbReference type="Proteomes" id="UP000235826">
    <property type="component" value="Chromosome"/>
</dbReference>
<dbReference type="SUPFAM" id="SSF88659">
    <property type="entry name" value="Sigma3 and sigma4 domains of RNA polymerase sigma factors"/>
    <property type="match status" value="1"/>
</dbReference>
<reference evidence="2 3" key="1">
    <citation type="submission" date="2018-01" db="EMBL/GenBank/DDBJ databases">
        <title>Complete genome sequence of Flavivirga eckloniae ECD14 isolated from seaweed Ecklonia cava.</title>
        <authorList>
            <person name="Lee J.H."/>
            <person name="Baik K.S."/>
            <person name="Seong C.N."/>
        </authorList>
    </citation>
    <scope>NUCLEOTIDE SEQUENCE [LARGE SCALE GENOMIC DNA]</scope>
    <source>
        <strain evidence="2 3">ECD14</strain>
    </source>
</reference>
<evidence type="ECO:0000313" key="3">
    <source>
        <dbReference type="Proteomes" id="UP000235826"/>
    </source>
</evidence>
<dbReference type="SUPFAM" id="SSF54427">
    <property type="entry name" value="NTF2-like"/>
    <property type="match status" value="1"/>
</dbReference>
<accession>A0A2K9PM73</accession>
<dbReference type="InterPro" id="IPR013324">
    <property type="entry name" value="RNA_pol_sigma_r3/r4-like"/>
</dbReference>
<dbReference type="InterPro" id="IPR052704">
    <property type="entry name" value="ECF_Sigma-70_Domain"/>
</dbReference>
<protein>
    <submittedName>
        <fullName evidence="2">RNA polymerase subunit sigma-24</fullName>
    </submittedName>
</protein>
<dbReference type="NCBIfam" id="TIGR02937">
    <property type="entry name" value="sigma70-ECF"/>
    <property type="match status" value="1"/>
</dbReference>
<dbReference type="InterPro" id="IPR032710">
    <property type="entry name" value="NTF2-like_dom_sf"/>
</dbReference>
<evidence type="ECO:0000313" key="2">
    <source>
        <dbReference type="EMBL" id="AUP77938.1"/>
    </source>
</evidence>
<evidence type="ECO:0000259" key="1">
    <source>
        <dbReference type="Pfam" id="PF08281"/>
    </source>
</evidence>
<dbReference type="InterPro" id="IPR013325">
    <property type="entry name" value="RNA_pol_sigma_r2"/>
</dbReference>
<dbReference type="AlphaFoldDB" id="A0A2K9PM73"/>
<dbReference type="Pfam" id="PF08281">
    <property type="entry name" value="Sigma70_r4_2"/>
    <property type="match status" value="1"/>
</dbReference>
<dbReference type="GO" id="GO:0003677">
    <property type="term" value="F:DNA binding"/>
    <property type="evidence" value="ECO:0007669"/>
    <property type="project" value="InterPro"/>
</dbReference>
<dbReference type="PANTHER" id="PTHR30173">
    <property type="entry name" value="SIGMA 19 FACTOR"/>
    <property type="match status" value="1"/>
</dbReference>
<dbReference type="InterPro" id="IPR014284">
    <property type="entry name" value="RNA_pol_sigma-70_dom"/>
</dbReference>
<proteinExistence type="predicted"/>
<dbReference type="SUPFAM" id="SSF88946">
    <property type="entry name" value="Sigma2 domain of RNA polymerase sigma factors"/>
    <property type="match status" value="1"/>
</dbReference>
<dbReference type="KEGG" id="fek:C1H87_04110"/>
<gene>
    <name evidence="2" type="ORF">C1H87_04110</name>
</gene>
<feature type="domain" description="RNA polymerase sigma factor 70 region 4 type 2" evidence="1">
    <location>
        <begin position="97"/>
        <end position="146"/>
    </location>
</feature>
<dbReference type="InterPro" id="IPR013249">
    <property type="entry name" value="RNA_pol_sigma70_r4_t2"/>
</dbReference>
<organism evidence="2 3">
    <name type="scientific">Flavivirga eckloniae</name>
    <dbReference type="NCBI Taxonomy" id="1803846"/>
    <lineage>
        <taxon>Bacteria</taxon>
        <taxon>Pseudomonadati</taxon>
        <taxon>Bacteroidota</taxon>
        <taxon>Flavobacteriia</taxon>
        <taxon>Flavobacteriales</taxon>
        <taxon>Flavobacteriaceae</taxon>
        <taxon>Flavivirga</taxon>
    </lineage>
</organism>
<sequence length="276" mass="31664">MKNYQNQLFPYAYNILGSVEDAKDAIQDVLTKHLSAKKNHIENEIGYLTKSVINQSINIKKRNSKTTVNRVWLPEPLSTEKADANIDRDEIISYSMLVLLEKLTPQERAVFILKEAFDYSHKDIANTIGLTIENSRKLLSRGKNKLVNFKTISHSNYASPMPSYMESYVKTIKNGDVKRLEEMLSKDISLHADGGENIKVVRELTVGKSASLKLLFYVYKTYLDFLSIKITQINHQPALLFYNENTLINCQVFDFEDNKIKSIFSIVDPNKLKSLF</sequence>
<dbReference type="GO" id="GO:0006352">
    <property type="term" value="P:DNA-templated transcription initiation"/>
    <property type="evidence" value="ECO:0007669"/>
    <property type="project" value="InterPro"/>
</dbReference>
<dbReference type="InterPro" id="IPR036388">
    <property type="entry name" value="WH-like_DNA-bd_sf"/>
</dbReference>
<dbReference type="OrthoDB" id="3211555at2"/>